<proteinExistence type="predicted"/>
<sequence length="123" mass="13442">RGAVSSHLWLQAPHPGNCIDLQAELSEGSQIWRNRSVCSTLGGCKQRLFPMLGAAEPAPKKATGNHFGISSPGYHYGEKSKYHGPESRATLKWVRGAKNLPAQSSEVQAKIVFLECTKPLCQR</sequence>
<gene>
    <name evidence="1" type="primary">DOK3</name>
    <name evidence="1" type="ORF">CM83_102862</name>
</gene>
<evidence type="ECO:0000313" key="1">
    <source>
        <dbReference type="EMBL" id="JAG26705.1"/>
    </source>
</evidence>
<organism evidence="1">
    <name type="scientific">Lygus hesperus</name>
    <name type="common">Western plant bug</name>
    <dbReference type="NCBI Taxonomy" id="30085"/>
    <lineage>
        <taxon>Eukaryota</taxon>
        <taxon>Metazoa</taxon>
        <taxon>Ecdysozoa</taxon>
        <taxon>Arthropoda</taxon>
        <taxon>Hexapoda</taxon>
        <taxon>Insecta</taxon>
        <taxon>Pterygota</taxon>
        <taxon>Neoptera</taxon>
        <taxon>Paraneoptera</taxon>
        <taxon>Hemiptera</taxon>
        <taxon>Heteroptera</taxon>
        <taxon>Panheteroptera</taxon>
        <taxon>Cimicomorpha</taxon>
        <taxon>Miridae</taxon>
        <taxon>Mirini</taxon>
        <taxon>Lygus</taxon>
    </lineage>
</organism>
<dbReference type="AlphaFoldDB" id="A0A0A9YB16"/>
<reference evidence="1" key="1">
    <citation type="journal article" date="2014" name="PLoS ONE">
        <title>Transcriptome-Based Identification of ABC Transporters in the Western Tarnished Plant Bug Lygus hesperus.</title>
        <authorList>
            <person name="Hull J.J."/>
            <person name="Chaney K."/>
            <person name="Geib S.M."/>
            <person name="Fabrick J.A."/>
            <person name="Brent C.S."/>
            <person name="Walsh D."/>
            <person name="Lavine L.C."/>
        </authorList>
    </citation>
    <scope>NUCLEOTIDE SEQUENCE</scope>
</reference>
<feature type="non-terminal residue" evidence="1">
    <location>
        <position position="1"/>
    </location>
</feature>
<accession>A0A0A9YB16</accession>
<protein>
    <submittedName>
        <fullName evidence="1">Docking protein 3</fullName>
    </submittedName>
</protein>
<dbReference type="EMBL" id="GBHO01016899">
    <property type="protein sequence ID" value="JAG26705.1"/>
    <property type="molecule type" value="Transcribed_RNA"/>
</dbReference>
<reference evidence="1" key="2">
    <citation type="submission" date="2014-07" db="EMBL/GenBank/DDBJ databases">
        <authorList>
            <person name="Hull J."/>
        </authorList>
    </citation>
    <scope>NUCLEOTIDE SEQUENCE</scope>
</reference>
<name>A0A0A9YB16_LYGHE</name>